<dbReference type="AlphaFoldDB" id="L8HAN5"/>
<organism evidence="1 2">
    <name type="scientific">Acanthamoeba castellanii (strain ATCC 30010 / Neff)</name>
    <dbReference type="NCBI Taxonomy" id="1257118"/>
    <lineage>
        <taxon>Eukaryota</taxon>
        <taxon>Amoebozoa</taxon>
        <taxon>Discosea</taxon>
        <taxon>Longamoebia</taxon>
        <taxon>Centramoebida</taxon>
        <taxon>Acanthamoebidae</taxon>
        <taxon>Acanthamoeba</taxon>
    </lineage>
</organism>
<dbReference type="RefSeq" id="XP_004349657.1">
    <property type="nucleotide sequence ID" value="XM_004349607.1"/>
</dbReference>
<gene>
    <name evidence="1" type="ORF">ACA1_142830</name>
</gene>
<name>L8HAN5_ACACF</name>
<dbReference type="VEuPathDB" id="AmoebaDB:ACA1_142830"/>
<sequence length="72" mass="8296">MALVEDPKVILTRATDKIALDDQITVEQYLQQVCDVCIELLAQHTERRIEDFRREAALTKAALEKKLKATHF</sequence>
<dbReference type="KEGG" id="acan:ACA1_142830"/>
<accession>L8HAN5</accession>
<proteinExistence type="predicted"/>
<evidence type="ECO:0000313" key="1">
    <source>
        <dbReference type="EMBL" id="ELR22569.1"/>
    </source>
</evidence>
<protein>
    <submittedName>
        <fullName evidence="1">Uncharacterized protein</fullName>
    </submittedName>
</protein>
<reference evidence="1 2" key="1">
    <citation type="journal article" date="2013" name="Genome Biol.">
        <title>Genome of Acanthamoeba castellanii highlights extensive lateral gene transfer and early evolution of tyrosine kinase signaling.</title>
        <authorList>
            <person name="Clarke M."/>
            <person name="Lohan A.J."/>
            <person name="Liu B."/>
            <person name="Lagkouvardos I."/>
            <person name="Roy S."/>
            <person name="Zafar N."/>
            <person name="Bertelli C."/>
            <person name="Schilde C."/>
            <person name="Kianianmomeni A."/>
            <person name="Burglin T.R."/>
            <person name="Frech C."/>
            <person name="Turcotte B."/>
            <person name="Kopec K.O."/>
            <person name="Synnott J.M."/>
            <person name="Choo C."/>
            <person name="Paponov I."/>
            <person name="Finkler A."/>
            <person name="Soon Heng Tan C."/>
            <person name="Hutchins A.P."/>
            <person name="Weinmeier T."/>
            <person name="Rattei T."/>
            <person name="Chu J.S."/>
            <person name="Gimenez G."/>
            <person name="Irimia M."/>
            <person name="Rigden D.J."/>
            <person name="Fitzpatrick D.A."/>
            <person name="Lorenzo-Morales J."/>
            <person name="Bateman A."/>
            <person name="Chiu C.H."/>
            <person name="Tang P."/>
            <person name="Hegemann P."/>
            <person name="Fromm H."/>
            <person name="Raoult D."/>
            <person name="Greub G."/>
            <person name="Miranda-Saavedra D."/>
            <person name="Chen N."/>
            <person name="Nash P."/>
            <person name="Ginger M.L."/>
            <person name="Horn M."/>
            <person name="Schaap P."/>
            <person name="Caler L."/>
            <person name="Loftus B."/>
        </authorList>
    </citation>
    <scope>NUCLEOTIDE SEQUENCE [LARGE SCALE GENOMIC DNA]</scope>
    <source>
        <strain evidence="1 2">Neff</strain>
    </source>
</reference>
<dbReference type="EMBL" id="KB007883">
    <property type="protein sequence ID" value="ELR22569.1"/>
    <property type="molecule type" value="Genomic_DNA"/>
</dbReference>
<dbReference type="GeneID" id="14923514"/>
<keyword evidence="2" id="KW-1185">Reference proteome</keyword>
<dbReference type="Proteomes" id="UP000011083">
    <property type="component" value="Unassembled WGS sequence"/>
</dbReference>
<evidence type="ECO:0000313" key="2">
    <source>
        <dbReference type="Proteomes" id="UP000011083"/>
    </source>
</evidence>